<keyword evidence="2" id="KW-0472">Membrane</keyword>
<organism evidence="3 4">
    <name type="scientific">Candidatus Desantisbacteria bacterium CG_4_10_14_0_8_um_filter_48_22</name>
    <dbReference type="NCBI Taxonomy" id="1974543"/>
    <lineage>
        <taxon>Bacteria</taxon>
        <taxon>Candidatus Desantisiibacteriota</taxon>
    </lineage>
</organism>
<dbReference type="PANTHER" id="PTHR12697">
    <property type="entry name" value="PBS LYASE HEAT-LIKE PROTEIN"/>
    <property type="match status" value="1"/>
</dbReference>
<feature type="transmembrane region" description="Helical" evidence="2">
    <location>
        <begin position="97"/>
        <end position="116"/>
    </location>
</feature>
<dbReference type="InterPro" id="IPR036259">
    <property type="entry name" value="MFS_trans_sf"/>
</dbReference>
<comment type="function">
    <text evidence="1">Catalyzes the hydroxylation of the N(6)-(4-aminobutyl)-L-lysine intermediate produced by deoxyhypusine synthase/DHPS on a critical lysine of the eukaryotic translation initiation factor 5A/eIF-5A. This is the second step of the post-translational modification of that lysine into an unusual amino acid residue named hypusine. Hypusination is unique to mature eIF-5A factor and is essential for its function.</text>
</comment>
<gene>
    <name evidence="3" type="ORF">COY52_02900</name>
</gene>
<name>A0A2M7SE79_9BACT</name>
<feature type="transmembrane region" description="Helical" evidence="2">
    <location>
        <begin position="278"/>
        <end position="299"/>
    </location>
</feature>
<dbReference type="AlphaFoldDB" id="A0A2M7SE79"/>
<dbReference type="PROSITE" id="PS50077">
    <property type="entry name" value="HEAT_REPEAT"/>
    <property type="match status" value="1"/>
</dbReference>
<evidence type="ECO:0000256" key="2">
    <source>
        <dbReference type="SAM" id="Phobius"/>
    </source>
</evidence>
<keyword evidence="2" id="KW-0812">Transmembrane</keyword>
<dbReference type="InterPro" id="IPR016024">
    <property type="entry name" value="ARM-type_fold"/>
</dbReference>
<feature type="transmembrane region" description="Helical" evidence="2">
    <location>
        <begin position="66"/>
        <end position="85"/>
    </location>
</feature>
<evidence type="ECO:0000256" key="1">
    <source>
        <dbReference type="ARBA" id="ARBA00045876"/>
    </source>
</evidence>
<keyword evidence="2" id="KW-1133">Transmembrane helix</keyword>
<dbReference type="InterPro" id="IPR021133">
    <property type="entry name" value="HEAT_type_2"/>
</dbReference>
<dbReference type="Pfam" id="PF13646">
    <property type="entry name" value="HEAT_2"/>
    <property type="match status" value="1"/>
</dbReference>
<dbReference type="InterPro" id="IPR011989">
    <property type="entry name" value="ARM-like"/>
</dbReference>
<sequence>MNFLKKGLGFLKDYPLRVFQIHERDWKKLFYLSILNFIMMLGSTVGMSVATSLFLKNVGVSSLPSIYIMNGLLIAAGSFLYFPFISRFKQTTILKNTFLVLAFSILVARLGIALHFKWFYTVLYLAAIFFVWIYYTQFWTLATRICNIREGKRVFAFVVSAGLIGGGTGGVLTRAIAPLTSPNNLVLLWSFSFFAIAFVMKYTQGFLIAGTEEKTARQARAETVLGSFGRMLAQFRRSRLLVAIGLSFLFFIAATTILDFQFNTELNRAFPSETGLAVYYGSYYGYFYAATLVLVLLVVSKLIKTMGVGNAMLVMPVTIGAGFLLLNFHRGFMPVVAVRFLRDAIGGSLFESAYPLIFLPLAEEARREALTFNEGFIVPAGMLAAGVFIFFFGRSAGTSGLIITGTILCAGWIYYSFRVKENYMKSFIQSIEDRSYFERTDYLNEISHLGTGRSMDVLKTALYDENEKVSLFAMEMLCKIRKKQSTDIILDFLKDENSDPRRRASAILALGNTADFTGVFDIIPFVNSRDPRIRANAVEAIGRFDPTIARDIAEPLLVDENPRVRTNAAVIFWKYGNREKGLSVLSKMMKDADPENRVRTLYALSELGGTEILPLMEQMVDDPDDEVRLYTVRAFEKIGGLKSAQLLIRILGDKNRVVRREASRALEKMDVTVSRLLLDSMKGGSSLARKELSFILIKRNDSGTLPAIIDYCTHEIRLIYENIFYLNILSRSEELARGGSGTRAEVFSLILHSINMRNERKLFKVLRLMSAFEKSHAFTVAVRRLRDYRNHEARANAIEIIEGIAGSKIVNLLLPLIDDTTLHEKAAEAKRLWDFAEMTDTDIIIKMGLRHAFGEGEGELQGLRLCAAYLLEGL</sequence>
<feature type="transmembrane region" description="Helical" evidence="2">
    <location>
        <begin position="240"/>
        <end position="258"/>
    </location>
</feature>
<dbReference type="GO" id="GO:0016491">
    <property type="term" value="F:oxidoreductase activity"/>
    <property type="evidence" value="ECO:0007669"/>
    <property type="project" value="TreeGrafter"/>
</dbReference>
<dbReference type="SUPFAM" id="SSF103473">
    <property type="entry name" value="MFS general substrate transporter"/>
    <property type="match status" value="1"/>
</dbReference>
<feature type="transmembrane region" description="Helical" evidence="2">
    <location>
        <begin position="188"/>
        <end position="210"/>
    </location>
</feature>
<feature type="transmembrane region" description="Helical" evidence="2">
    <location>
        <begin position="29"/>
        <end position="54"/>
    </location>
</feature>
<feature type="transmembrane region" description="Helical" evidence="2">
    <location>
        <begin position="311"/>
        <end position="332"/>
    </location>
</feature>
<proteinExistence type="predicted"/>
<dbReference type="PANTHER" id="PTHR12697:SF5">
    <property type="entry name" value="DEOXYHYPUSINE HYDROXYLASE"/>
    <property type="match status" value="1"/>
</dbReference>
<accession>A0A2M7SE79</accession>
<dbReference type="SUPFAM" id="SSF48371">
    <property type="entry name" value="ARM repeat"/>
    <property type="match status" value="2"/>
</dbReference>
<reference evidence="4" key="1">
    <citation type="submission" date="2017-09" db="EMBL/GenBank/DDBJ databases">
        <title>Depth-based differentiation of microbial function through sediment-hosted aquifers and enrichment of novel symbionts in the deep terrestrial subsurface.</title>
        <authorList>
            <person name="Probst A.J."/>
            <person name="Ladd B."/>
            <person name="Jarett J.K."/>
            <person name="Geller-Mcgrath D.E."/>
            <person name="Sieber C.M.K."/>
            <person name="Emerson J.B."/>
            <person name="Anantharaman K."/>
            <person name="Thomas B.C."/>
            <person name="Malmstrom R."/>
            <person name="Stieglmeier M."/>
            <person name="Klingl A."/>
            <person name="Woyke T."/>
            <person name="Ryan C.M."/>
            <person name="Banfield J.F."/>
        </authorList>
    </citation>
    <scope>NUCLEOTIDE SEQUENCE [LARGE SCALE GENOMIC DNA]</scope>
</reference>
<dbReference type="SMART" id="SM00567">
    <property type="entry name" value="EZ_HEAT"/>
    <property type="match status" value="5"/>
</dbReference>
<evidence type="ECO:0000313" key="3">
    <source>
        <dbReference type="EMBL" id="PIZ17770.1"/>
    </source>
</evidence>
<dbReference type="Gene3D" id="1.25.10.10">
    <property type="entry name" value="Leucine-rich Repeat Variant"/>
    <property type="match status" value="2"/>
</dbReference>
<dbReference type="EMBL" id="PFMR01000086">
    <property type="protein sequence ID" value="PIZ17770.1"/>
    <property type="molecule type" value="Genomic_DNA"/>
</dbReference>
<feature type="transmembrane region" description="Helical" evidence="2">
    <location>
        <begin position="122"/>
        <end position="142"/>
    </location>
</feature>
<dbReference type="InterPro" id="IPR004155">
    <property type="entry name" value="PBS_lyase_HEAT"/>
</dbReference>
<comment type="caution">
    <text evidence="3">The sequence shown here is derived from an EMBL/GenBank/DDBJ whole genome shotgun (WGS) entry which is preliminary data.</text>
</comment>
<feature type="transmembrane region" description="Helical" evidence="2">
    <location>
        <begin position="399"/>
        <end position="417"/>
    </location>
</feature>
<feature type="transmembrane region" description="Helical" evidence="2">
    <location>
        <begin position="154"/>
        <end position="176"/>
    </location>
</feature>
<evidence type="ECO:0000313" key="4">
    <source>
        <dbReference type="Proteomes" id="UP000229307"/>
    </source>
</evidence>
<feature type="transmembrane region" description="Helical" evidence="2">
    <location>
        <begin position="374"/>
        <end position="393"/>
    </location>
</feature>
<evidence type="ECO:0008006" key="5">
    <source>
        <dbReference type="Google" id="ProtNLM"/>
    </source>
</evidence>
<protein>
    <recommendedName>
        <fullName evidence="5">ADP,ATP carrier protein</fullName>
    </recommendedName>
</protein>
<dbReference type="Proteomes" id="UP000229307">
    <property type="component" value="Unassembled WGS sequence"/>
</dbReference>